<protein>
    <recommendedName>
        <fullName evidence="3">Lipoprotein</fullName>
    </recommendedName>
</protein>
<dbReference type="PROSITE" id="PS51257">
    <property type="entry name" value="PROKAR_LIPOPROTEIN"/>
    <property type="match status" value="1"/>
</dbReference>
<evidence type="ECO:0008006" key="3">
    <source>
        <dbReference type="Google" id="ProtNLM"/>
    </source>
</evidence>
<dbReference type="EMBL" id="AP027268">
    <property type="protein sequence ID" value="BDW93482.1"/>
    <property type="molecule type" value="Genomic_DNA"/>
</dbReference>
<evidence type="ECO:0000313" key="1">
    <source>
        <dbReference type="EMBL" id="BDW93482.1"/>
    </source>
</evidence>
<proteinExistence type="predicted"/>
<dbReference type="AlphaFoldDB" id="A0AA48KLT8"/>
<keyword evidence="2" id="KW-1185">Reference proteome</keyword>
<organism evidence="1 2">
    <name type="scientific">Flagellimonas marinaquae</name>
    <dbReference type="NCBI Taxonomy" id="254955"/>
    <lineage>
        <taxon>Bacteria</taxon>
        <taxon>Pseudomonadati</taxon>
        <taxon>Bacteroidota</taxon>
        <taxon>Flavobacteriia</taxon>
        <taxon>Flavobacteriales</taxon>
        <taxon>Flavobacteriaceae</taxon>
        <taxon>Flagellimonas</taxon>
    </lineage>
</organism>
<dbReference type="Proteomes" id="UP001330184">
    <property type="component" value="Chromosome"/>
</dbReference>
<gene>
    <name evidence="1" type="ORF">MACH07_23140</name>
</gene>
<sequence>MKIQYHIALLALTISCGDVPKTEKEPEIDTQGAVEIIETALDTSAKSVPLDFAEVIANIQTKKLPHIEDTNFDSFIEEDDYDKIDVKALKLDQIYPDFNTEGYNYRVIAKYKVPVSNNFHTLVTTVLKGDHEMETIIINYDTEGNIIDHKQVAFDEIAESMSRTVSRISENKLVVNKIFWGNIREVEKIEYEIRSDGTIKKTDDIRLNDSFKNFTLINSVLMDLKLDWVQTKTDLITTLEHPDNPNESIVVIPEVVDEGEQYFDLNSHIVIADNRSGKITHNYFESSQTNNWVSDAIELNKIQINATPFKIAENKMAFGLNVSHFGHSRVNPYTNKTLSLFVKSGDSLLKVLADYPVESNGGEWNGDCEGEFVEERKTLVESTEKTNGYFDLRVTKEITYSESTKDKNGDCVSTDRSEIKTAMLKFNGTTYSETEIDAALFSEFHPQKLEGLQLGNFDINHAFELDNFKYVSGNYQPEDGQIASPDTETDWGDRLLMLDESNKIVYQSKGIGDAYLFEPHFYKSDASNKTIIICQMAFEYPFGGEAFILEKGTIKHLGTLDIEGDGEKYLTEIITIIEWNDSIEFTFKSDKLVLGPGSENVTIANDNVRYVYRNNGLILKTKGR</sequence>
<dbReference type="RefSeq" id="WP_338194034.1">
    <property type="nucleotide sequence ID" value="NZ_AP027268.1"/>
</dbReference>
<name>A0AA48KLT8_9FLAO</name>
<accession>A0AA48KLT8</accession>
<evidence type="ECO:0000313" key="2">
    <source>
        <dbReference type="Proteomes" id="UP001330184"/>
    </source>
</evidence>
<reference evidence="1 2" key="1">
    <citation type="submission" date="2023-01" db="EMBL/GenBank/DDBJ databases">
        <title>Complete genome sequence of Muricauda aquimarina strain IFOP_LL357.</title>
        <authorList>
            <person name="Gajardo G."/>
            <person name="Ueki S."/>
            <person name="Maruyama F."/>
        </authorList>
    </citation>
    <scope>NUCLEOTIDE SEQUENCE [LARGE SCALE GENOMIC DNA]</scope>
    <source>
        <strain evidence="1 2">IFOP_LL357</strain>
    </source>
</reference>